<evidence type="ECO:0000313" key="2">
    <source>
        <dbReference type="EMBL" id="WIF97491.1"/>
    </source>
</evidence>
<organism evidence="2 3">
    <name type="scientific">Pontibacillus chungwhensis</name>
    <dbReference type="NCBI Taxonomy" id="265426"/>
    <lineage>
        <taxon>Bacteria</taxon>
        <taxon>Bacillati</taxon>
        <taxon>Bacillota</taxon>
        <taxon>Bacilli</taxon>
        <taxon>Bacillales</taxon>
        <taxon>Bacillaceae</taxon>
        <taxon>Pontibacillus</taxon>
    </lineage>
</organism>
<reference evidence="2 3" key="1">
    <citation type="submission" date="2023-05" db="EMBL/GenBank/DDBJ databases">
        <title>Comparative genomics reveals the evidence of polycyclic aromatic hydrocarbons degradation in moderately halophilic genus Pontibacillus.</title>
        <authorList>
            <person name="Yang H."/>
            <person name="Qian Z."/>
        </authorList>
    </citation>
    <scope>NUCLEOTIDE SEQUENCE [LARGE SCALE GENOMIC DNA]</scope>
    <source>
        <strain evidence="3">HN14</strain>
    </source>
</reference>
<dbReference type="Gene3D" id="3.40.190.150">
    <property type="entry name" value="Bordetella uptake gene, domain 1"/>
    <property type="match status" value="1"/>
</dbReference>
<dbReference type="PANTHER" id="PTHR42928">
    <property type="entry name" value="TRICARBOXYLATE-BINDING PROTEIN"/>
    <property type="match status" value="1"/>
</dbReference>
<evidence type="ECO:0000313" key="3">
    <source>
        <dbReference type="Proteomes" id="UP001236652"/>
    </source>
</evidence>
<dbReference type="CDD" id="cd07012">
    <property type="entry name" value="PBP2_Bug_TTT"/>
    <property type="match status" value="1"/>
</dbReference>
<dbReference type="InterPro" id="IPR042100">
    <property type="entry name" value="Bug_dom1"/>
</dbReference>
<keyword evidence="3" id="KW-1185">Reference proteome</keyword>
<dbReference type="SUPFAM" id="SSF53850">
    <property type="entry name" value="Periplasmic binding protein-like II"/>
    <property type="match status" value="1"/>
</dbReference>
<accession>A0ABY8UUY8</accession>
<dbReference type="Gene3D" id="3.40.190.10">
    <property type="entry name" value="Periplasmic binding protein-like II"/>
    <property type="match status" value="1"/>
</dbReference>
<dbReference type="PROSITE" id="PS51257">
    <property type="entry name" value="PROKAR_LIPOPROTEIN"/>
    <property type="match status" value="1"/>
</dbReference>
<dbReference type="PIRSF" id="PIRSF017082">
    <property type="entry name" value="YflP"/>
    <property type="match status" value="1"/>
</dbReference>
<protein>
    <submittedName>
        <fullName evidence="2">Tripartite tricarboxylate transporter substrate binding protein</fullName>
    </submittedName>
</protein>
<dbReference type="RefSeq" id="WP_231418960.1">
    <property type="nucleotide sequence ID" value="NZ_CP126446.1"/>
</dbReference>
<dbReference type="EMBL" id="CP126446">
    <property type="protein sequence ID" value="WIF97491.1"/>
    <property type="molecule type" value="Genomic_DNA"/>
</dbReference>
<dbReference type="Pfam" id="PF03401">
    <property type="entry name" value="TctC"/>
    <property type="match status" value="1"/>
</dbReference>
<sequence length="320" mass="34738">MKVNVLSLMMVLMVTILITGCSAGSAVSKYPSKQITYSIPFNPGGQSDIEARRQQPMLEEILDQKVVITYKDGGGGAIGWSELVGKRPDGYFITGINIPHIVLQPLARDSAGYETEEINPVAIFQATPIALAVSKDSSIESLSDFIDQAKKNPGGLTVAGSGTYSGHHITLMQLQDLADFKAEYVPFSGAAPSIQAFLGGNTDAVLVNSSDLVKYQDDMKVLGIGSEGTFEPMPDIPTFKDLGYNMTASIDRGVAVPPKTDEEIIKKLEDAFLEIANDEKVKKEMIKEGFIPKSMGADESQEYINQKVEEMKPLVEKYSE</sequence>
<dbReference type="InterPro" id="IPR005064">
    <property type="entry name" value="BUG"/>
</dbReference>
<dbReference type="PANTHER" id="PTHR42928:SF5">
    <property type="entry name" value="BLR1237 PROTEIN"/>
    <property type="match status" value="1"/>
</dbReference>
<name>A0ABY8UUY8_9BACI</name>
<gene>
    <name evidence="2" type="ORF">QNI29_17405</name>
</gene>
<evidence type="ECO:0000256" key="1">
    <source>
        <dbReference type="ARBA" id="ARBA00006987"/>
    </source>
</evidence>
<comment type="similarity">
    <text evidence="1">Belongs to the UPF0065 (bug) family.</text>
</comment>
<proteinExistence type="inferred from homology"/>
<dbReference type="Proteomes" id="UP001236652">
    <property type="component" value="Chromosome"/>
</dbReference>